<reference evidence="9 10" key="1">
    <citation type="submission" date="2019-03" db="EMBL/GenBank/DDBJ databases">
        <title>Metabolic potential of uncultured bacteria and archaea associated with petroleum seepage in deep-sea sediments.</title>
        <authorList>
            <person name="Dong X."/>
            <person name="Hubert C."/>
        </authorList>
    </citation>
    <scope>NUCLEOTIDE SEQUENCE [LARGE SCALE GENOMIC DNA]</scope>
    <source>
        <strain evidence="9">E29_bin36</strain>
    </source>
</reference>
<evidence type="ECO:0000256" key="1">
    <source>
        <dbReference type="ARBA" id="ARBA00001974"/>
    </source>
</evidence>
<comment type="similarity">
    <text evidence="3 8">Belongs to the methylenetetrahydrofolate reductase family.</text>
</comment>
<comment type="cofactor">
    <cofactor evidence="1 8">
        <name>FAD</name>
        <dbReference type="ChEBI" id="CHEBI:57692"/>
    </cofactor>
</comment>
<keyword evidence="4 8" id="KW-0285">Flavoprotein</keyword>
<dbReference type="GO" id="GO:0071949">
    <property type="term" value="F:FAD binding"/>
    <property type="evidence" value="ECO:0007669"/>
    <property type="project" value="TreeGrafter"/>
</dbReference>
<dbReference type="GO" id="GO:0106312">
    <property type="term" value="F:methylenetetrahydrofolate reductase (NADH) activity"/>
    <property type="evidence" value="ECO:0007669"/>
    <property type="project" value="UniProtKB-EC"/>
</dbReference>
<evidence type="ECO:0000256" key="7">
    <source>
        <dbReference type="ARBA" id="ARBA00048628"/>
    </source>
</evidence>
<evidence type="ECO:0000256" key="2">
    <source>
        <dbReference type="ARBA" id="ARBA00004777"/>
    </source>
</evidence>
<dbReference type="AlphaFoldDB" id="A0A523XPY1"/>
<dbReference type="Proteomes" id="UP000315534">
    <property type="component" value="Unassembled WGS sequence"/>
</dbReference>
<evidence type="ECO:0000256" key="6">
    <source>
        <dbReference type="ARBA" id="ARBA00023002"/>
    </source>
</evidence>
<dbReference type="SUPFAM" id="SSF51730">
    <property type="entry name" value="FAD-linked oxidoreductase"/>
    <property type="match status" value="1"/>
</dbReference>
<protein>
    <recommendedName>
        <fullName evidence="8">Methylenetetrahydrofolate reductase</fullName>
    </recommendedName>
</protein>
<dbReference type="GO" id="GO:0005829">
    <property type="term" value="C:cytosol"/>
    <property type="evidence" value="ECO:0007669"/>
    <property type="project" value="TreeGrafter"/>
</dbReference>
<dbReference type="InterPro" id="IPR003171">
    <property type="entry name" value="Mehydrof_redctse-like"/>
</dbReference>
<accession>A0A523XPY1</accession>
<dbReference type="GO" id="GO:0009086">
    <property type="term" value="P:methionine biosynthetic process"/>
    <property type="evidence" value="ECO:0007669"/>
    <property type="project" value="TreeGrafter"/>
</dbReference>
<dbReference type="InterPro" id="IPR029041">
    <property type="entry name" value="FAD-linked_oxidoreductase-like"/>
</dbReference>
<dbReference type="PANTHER" id="PTHR45754">
    <property type="entry name" value="METHYLENETETRAHYDROFOLATE REDUCTASE"/>
    <property type="match status" value="1"/>
</dbReference>
<evidence type="ECO:0000256" key="4">
    <source>
        <dbReference type="ARBA" id="ARBA00022630"/>
    </source>
</evidence>
<keyword evidence="5 8" id="KW-0274">FAD</keyword>
<evidence type="ECO:0000256" key="3">
    <source>
        <dbReference type="ARBA" id="ARBA00006743"/>
    </source>
</evidence>
<comment type="catalytic activity">
    <reaction evidence="7">
        <text>(6S)-5-methyl-5,6,7,8-tetrahydrofolate + NAD(+) = (6R)-5,10-methylene-5,6,7,8-tetrahydrofolate + NADH + H(+)</text>
        <dbReference type="Rhea" id="RHEA:19821"/>
        <dbReference type="ChEBI" id="CHEBI:15378"/>
        <dbReference type="ChEBI" id="CHEBI:15636"/>
        <dbReference type="ChEBI" id="CHEBI:18608"/>
        <dbReference type="ChEBI" id="CHEBI:57540"/>
        <dbReference type="ChEBI" id="CHEBI:57945"/>
        <dbReference type="EC" id="1.5.1.54"/>
    </reaction>
    <physiologicalReaction direction="right-to-left" evidence="7">
        <dbReference type="Rhea" id="RHEA:19823"/>
    </physiologicalReaction>
</comment>
<evidence type="ECO:0000256" key="8">
    <source>
        <dbReference type="RuleBase" id="RU003862"/>
    </source>
</evidence>
<evidence type="ECO:0000256" key="5">
    <source>
        <dbReference type="ARBA" id="ARBA00022827"/>
    </source>
</evidence>
<dbReference type="PANTHER" id="PTHR45754:SF3">
    <property type="entry name" value="METHYLENETETRAHYDROFOLATE REDUCTASE (NADPH)"/>
    <property type="match status" value="1"/>
</dbReference>
<gene>
    <name evidence="9" type="ORF">E3J38_04035</name>
</gene>
<dbReference type="Gene3D" id="3.20.20.220">
    <property type="match status" value="1"/>
</dbReference>
<comment type="pathway">
    <text evidence="2 8">One-carbon metabolism; tetrahydrofolate interconversion.</text>
</comment>
<dbReference type="Pfam" id="PF02219">
    <property type="entry name" value="MTHFR"/>
    <property type="match status" value="1"/>
</dbReference>
<organism evidence="9 10">
    <name type="scientific">candidate division TA06 bacterium</name>
    <dbReference type="NCBI Taxonomy" id="2250710"/>
    <lineage>
        <taxon>Bacteria</taxon>
        <taxon>Bacteria division TA06</taxon>
    </lineage>
</organism>
<name>A0A523XPY1_UNCT6</name>
<dbReference type="EMBL" id="SOIP01000246">
    <property type="protein sequence ID" value="TET81363.1"/>
    <property type="molecule type" value="Genomic_DNA"/>
</dbReference>
<proteinExistence type="inferred from homology"/>
<comment type="caution">
    <text evidence="9">The sequence shown here is derived from an EMBL/GenBank/DDBJ whole genome shotgun (WGS) entry which is preliminary data.</text>
</comment>
<dbReference type="GO" id="GO:0035999">
    <property type="term" value="P:tetrahydrofolate interconversion"/>
    <property type="evidence" value="ECO:0007669"/>
    <property type="project" value="UniProtKB-UniPathway"/>
</dbReference>
<evidence type="ECO:0000313" key="10">
    <source>
        <dbReference type="Proteomes" id="UP000315534"/>
    </source>
</evidence>
<keyword evidence="6 8" id="KW-0560">Oxidoreductase</keyword>
<dbReference type="UniPathway" id="UPA00193"/>
<evidence type="ECO:0000313" key="9">
    <source>
        <dbReference type="EMBL" id="TET81363.1"/>
    </source>
</evidence>
<sequence>MAKPFREALKTKDFVVTAEAGPGKGSNVAKMVEHIELLKDRVDGLNVTDNQSAVMRYPSLGTCLLIKEHGGEPVLQITCRDRNRLAIQADLLFAYSRGVDNVLCLTGDSVDVGDHKEAMPVFDLDSVQLIHLVHALNSGRDMVGNELDGGVDFCIGASGTPSADPIEPQLIKFGKKLGAGIDFIQTQAIYDLDEFKRFVEYARKTDAKAKILAGIVLLVGAKMATYMNENVPGIYVPQYLIDELAQAPKGKGIATGIEIAGRLIRQIKEEKICDGVHIMAIGREERVPEILEAAGL</sequence>
<dbReference type="CDD" id="cd00537">
    <property type="entry name" value="MTHFR"/>
    <property type="match status" value="1"/>
</dbReference>